<evidence type="ECO:0000313" key="6">
    <source>
        <dbReference type="Proteomes" id="UP001589693"/>
    </source>
</evidence>
<keyword evidence="2 5" id="KW-0378">Hydrolase</keyword>
<accession>A0ABV6A623</accession>
<keyword evidence="3" id="KW-0732">Signal</keyword>
<feature type="chain" id="PRO_5047498932" evidence="3">
    <location>
        <begin position="25"/>
        <end position="466"/>
    </location>
</feature>
<dbReference type="Proteomes" id="UP001589693">
    <property type="component" value="Unassembled WGS sequence"/>
</dbReference>
<evidence type="ECO:0000256" key="3">
    <source>
        <dbReference type="SAM" id="SignalP"/>
    </source>
</evidence>
<keyword evidence="6" id="KW-1185">Reference proteome</keyword>
<protein>
    <submittedName>
        <fullName evidence="5">Alpha/beta hydrolase</fullName>
    </submittedName>
</protein>
<evidence type="ECO:0000256" key="2">
    <source>
        <dbReference type="ARBA" id="ARBA00022801"/>
    </source>
</evidence>
<dbReference type="Pfam" id="PF08386">
    <property type="entry name" value="Abhydrolase_4"/>
    <property type="match status" value="1"/>
</dbReference>
<dbReference type="EMBL" id="JBHLZU010000020">
    <property type="protein sequence ID" value="MFB9907366.1"/>
    <property type="molecule type" value="Genomic_DNA"/>
</dbReference>
<reference evidence="5 6" key="1">
    <citation type="submission" date="2024-09" db="EMBL/GenBank/DDBJ databases">
        <authorList>
            <person name="Sun Q."/>
            <person name="Mori K."/>
        </authorList>
    </citation>
    <scope>NUCLEOTIDE SEQUENCE [LARGE SCALE GENOMIC DNA]</scope>
    <source>
        <strain evidence="5 6">TBRC 7907</strain>
    </source>
</reference>
<sequence length="466" mass="49614">MRLRLLGALAALSLLPLSGTTAVASEIGWLDCGDGLRCAGVTVPSDWASPKHSTPITVNLAKLPARDQTRKLGALLVNPGGPAAAIPGFRLSKASYAELTQWFDVVMFDPRGFGAGDGVSCPSPFPAAVDSPLERKAFTDYREANANFARSCSPGMGPLVGKVNSWQVARDMNAIRKALGERKLRYYGNSYGTVFGQTYAELFPHNVERMFLDSVLDHGERRLFEWMAPMAATTERNLHRFAEWCAKAESCALYGKDALAVFDRVIAKAPVPAPGAGSGVTVSAGTIAARVADQTAERRWPALATALAEADAGDATALSRAPQQPPDNSLARTMLCADFPFDAGFVGHKAIEEQLRRTVAPRVGWADPVWGMTGHCDGLPKTGTHPPHPIRPVGLPPVLITSGSNDTITPVEHGKRVAAQLPGSRYLPATGGHAVYRGGNPCVRRHVHRYLTTGELPAPGTSCPAV</sequence>
<name>A0ABV6A623_9PSEU</name>
<evidence type="ECO:0000259" key="4">
    <source>
        <dbReference type="Pfam" id="PF08386"/>
    </source>
</evidence>
<evidence type="ECO:0000256" key="1">
    <source>
        <dbReference type="ARBA" id="ARBA00010088"/>
    </source>
</evidence>
<gene>
    <name evidence="5" type="ORF">ACFFQA_25805</name>
</gene>
<dbReference type="GO" id="GO:0016787">
    <property type="term" value="F:hydrolase activity"/>
    <property type="evidence" value="ECO:0007669"/>
    <property type="project" value="UniProtKB-KW"/>
</dbReference>
<dbReference type="InterPro" id="IPR013595">
    <property type="entry name" value="Pept_S33_TAP-like_C"/>
</dbReference>
<dbReference type="SUPFAM" id="SSF53474">
    <property type="entry name" value="alpha/beta-Hydrolases"/>
    <property type="match status" value="1"/>
</dbReference>
<comment type="caution">
    <text evidence="5">The sequence shown here is derived from an EMBL/GenBank/DDBJ whole genome shotgun (WGS) entry which is preliminary data.</text>
</comment>
<dbReference type="Gene3D" id="3.40.50.1820">
    <property type="entry name" value="alpha/beta hydrolase"/>
    <property type="match status" value="1"/>
</dbReference>
<feature type="domain" description="Peptidase S33 tripeptidyl aminopeptidase-like C-terminal" evidence="4">
    <location>
        <begin position="374"/>
        <end position="463"/>
    </location>
</feature>
<evidence type="ECO:0000313" key="5">
    <source>
        <dbReference type="EMBL" id="MFB9907366.1"/>
    </source>
</evidence>
<dbReference type="InterPro" id="IPR051601">
    <property type="entry name" value="Serine_prot/Carboxylest_S33"/>
</dbReference>
<dbReference type="PANTHER" id="PTHR43248">
    <property type="entry name" value="2-SUCCINYL-6-HYDROXY-2,4-CYCLOHEXADIENE-1-CARBOXYLATE SYNTHASE"/>
    <property type="match status" value="1"/>
</dbReference>
<dbReference type="RefSeq" id="WP_377857351.1">
    <property type="nucleotide sequence ID" value="NZ_JBHLZU010000020.1"/>
</dbReference>
<dbReference type="InterPro" id="IPR029058">
    <property type="entry name" value="AB_hydrolase_fold"/>
</dbReference>
<organism evidence="5 6">
    <name type="scientific">Allokutzneria oryzae</name>
    <dbReference type="NCBI Taxonomy" id="1378989"/>
    <lineage>
        <taxon>Bacteria</taxon>
        <taxon>Bacillati</taxon>
        <taxon>Actinomycetota</taxon>
        <taxon>Actinomycetes</taxon>
        <taxon>Pseudonocardiales</taxon>
        <taxon>Pseudonocardiaceae</taxon>
        <taxon>Allokutzneria</taxon>
    </lineage>
</organism>
<feature type="signal peptide" evidence="3">
    <location>
        <begin position="1"/>
        <end position="24"/>
    </location>
</feature>
<proteinExistence type="inferred from homology"/>
<dbReference type="PANTHER" id="PTHR43248:SF25">
    <property type="entry name" value="AB HYDROLASE-1 DOMAIN-CONTAINING PROTEIN-RELATED"/>
    <property type="match status" value="1"/>
</dbReference>
<comment type="similarity">
    <text evidence="1">Belongs to the peptidase S33 family.</text>
</comment>